<keyword evidence="2" id="KW-1185">Reference proteome</keyword>
<evidence type="ECO:0000313" key="3">
    <source>
        <dbReference type="WBParaSite" id="PSAMB.scaffold6777size8811.g29113.t1"/>
    </source>
</evidence>
<dbReference type="InterPro" id="IPR018289">
    <property type="entry name" value="MULE_transposase_dom"/>
</dbReference>
<sequence>MKLHSGTGTSTLVCDLLKARNDAVPTKKQLANALAYAKRKQTGPPVRSTPNFRVTIASCFPPLTSDVGLDVVVCPVVEADSADGLFIFFTTRRLLLNLSHAEADVLQTDGTYKLIYKGNTVLTLAISDKVKRLHPVALAVIGKKEDAAAYEKFFGAIATALDQAGCPPYEPTAMMSDGAPEISLSIASVFPSAHRLMCYYHMRKCIPRHLARTKVLKESWKKILKDVAALQLACSDAIFEGAAWQLLRKWKKEGFSRFVVYFRKTWVNRPLKYWYEGAVLGSVGTNNGLESLHGRIKRFTTFRKQMKIGSFVKVVKDAMGEWSVGSATETFQVNPVWTPTLEAAAWSLAQDEVKKNFVMLQTLTSSRFYVPGSRYNDLSYIHYVHCQKDPFRFTSFSDFILWSSACYCVFQMCFNFFLCTCLPICLEALHL</sequence>
<name>A0A914X5E7_9BILA</name>
<dbReference type="Proteomes" id="UP000887566">
    <property type="component" value="Unplaced"/>
</dbReference>
<dbReference type="AlphaFoldDB" id="A0A914X5E7"/>
<dbReference type="WBParaSite" id="PSAMB.scaffold6777size8811.g29113.t1">
    <property type="protein sequence ID" value="PSAMB.scaffold6777size8811.g29113.t1"/>
    <property type="gene ID" value="PSAMB.scaffold6777size8811.g29113"/>
</dbReference>
<evidence type="ECO:0000313" key="2">
    <source>
        <dbReference type="Proteomes" id="UP000887566"/>
    </source>
</evidence>
<accession>A0A914X5E7</accession>
<evidence type="ECO:0000259" key="1">
    <source>
        <dbReference type="Pfam" id="PF10551"/>
    </source>
</evidence>
<dbReference type="Pfam" id="PF10551">
    <property type="entry name" value="MULE"/>
    <property type="match status" value="1"/>
</dbReference>
<organism evidence="2 3">
    <name type="scientific">Plectus sambesii</name>
    <dbReference type="NCBI Taxonomy" id="2011161"/>
    <lineage>
        <taxon>Eukaryota</taxon>
        <taxon>Metazoa</taxon>
        <taxon>Ecdysozoa</taxon>
        <taxon>Nematoda</taxon>
        <taxon>Chromadorea</taxon>
        <taxon>Plectida</taxon>
        <taxon>Plectina</taxon>
        <taxon>Plectoidea</taxon>
        <taxon>Plectidae</taxon>
        <taxon>Plectus</taxon>
    </lineage>
</organism>
<feature type="domain" description="MULE transposase" evidence="1">
    <location>
        <begin position="105"/>
        <end position="203"/>
    </location>
</feature>
<reference evidence="3" key="1">
    <citation type="submission" date="2022-11" db="UniProtKB">
        <authorList>
            <consortium name="WormBaseParasite"/>
        </authorList>
    </citation>
    <scope>IDENTIFICATION</scope>
</reference>
<dbReference type="InterPro" id="IPR052579">
    <property type="entry name" value="Zinc_finger_SWIM"/>
</dbReference>
<proteinExistence type="predicted"/>
<protein>
    <submittedName>
        <fullName evidence="3">MULE transposase domain-containing protein</fullName>
    </submittedName>
</protein>
<dbReference type="PANTHER" id="PTHR31569">
    <property type="entry name" value="SWIM-TYPE DOMAIN-CONTAINING PROTEIN"/>
    <property type="match status" value="1"/>
</dbReference>
<dbReference type="PANTHER" id="PTHR31569:SF4">
    <property type="entry name" value="SWIM-TYPE DOMAIN-CONTAINING PROTEIN"/>
    <property type="match status" value="1"/>
</dbReference>